<dbReference type="EMBL" id="JADQTO010000045">
    <property type="protein sequence ID" value="MBG0568793.1"/>
    <property type="molecule type" value="Genomic_DNA"/>
</dbReference>
<gene>
    <name evidence="2" type="ORF">I4J89_46015</name>
</gene>
<keyword evidence="1" id="KW-0812">Transmembrane</keyword>
<evidence type="ECO:0000313" key="3">
    <source>
        <dbReference type="Proteomes" id="UP000598146"/>
    </source>
</evidence>
<keyword evidence="3" id="KW-1185">Reference proteome</keyword>
<dbReference type="Proteomes" id="UP000598146">
    <property type="component" value="Unassembled WGS sequence"/>
</dbReference>
<dbReference type="RefSeq" id="WP_196420563.1">
    <property type="nucleotide sequence ID" value="NZ_JADQTO010000045.1"/>
</dbReference>
<comment type="caution">
    <text evidence="2">The sequence shown here is derived from an EMBL/GenBank/DDBJ whole genome shotgun (WGS) entry which is preliminary data.</text>
</comment>
<name>A0A931CK21_9ACTN</name>
<evidence type="ECO:0000313" key="2">
    <source>
        <dbReference type="EMBL" id="MBG0568793.1"/>
    </source>
</evidence>
<keyword evidence="1" id="KW-1133">Transmembrane helix</keyword>
<organism evidence="2 3">
    <name type="scientific">Actinoplanes aureus</name>
    <dbReference type="NCBI Taxonomy" id="2792083"/>
    <lineage>
        <taxon>Bacteria</taxon>
        <taxon>Bacillati</taxon>
        <taxon>Actinomycetota</taxon>
        <taxon>Actinomycetes</taxon>
        <taxon>Micromonosporales</taxon>
        <taxon>Micromonosporaceae</taxon>
        <taxon>Actinoplanes</taxon>
    </lineage>
</organism>
<reference evidence="2" key="1">
    <citation type="submission" date="2020-11" db="EMBL/GenBank/DDBJ databases">
        <title>Isolation and identification of active actinomycetes.</title>
        <authorList>
            <person name="Sun X."/>
        </authorList>
    </citation>
    <scope>NUCLEOTIDE SEQUENCE</scope>
    <source>
        <strain evidence="2">NEAU-A11</strain>
    </source>
</reference>
<accession>A0A931CK21</accession>
<sequence>MPKHESAESQPTRLRRAARHALHPVSHVTSLVTLHAAALLVIEKTPVHSLLAMLH</sequence>
<evidence type="ECO:0000256" key="1">
    <source>
        <dbReference type="SAM" id="Phobius"/>
    </source>
</evidence>
<dbReference type="AlphaFoldDB" id="A0A931CK21"/>
<feature type="transmembrane region" description="Helical" evidence="1">
    <location>
        <begin position="21"/>
        <end position="42"/>
    </location>
</feature>
<keyword evidence="1" id="KW-0472">Membrane</keyword>
<protein>
    <submittedName>
        <fullName evidence="2">Uncharacterized protein</fullName>
    </submittedName>
</protein>
<proteinExistence type="predicted"/>